<reference evidence="1 2" key="1">
    <citation type="submission" date="2016-04" db="EMBL/GenBank/DDBJ databases">
        <title>Genome analyses suggest a sexual origin of heterokaryosis in a supposedly ancient asexual fungus.</title>
        <authorList>
            <person name="Ropars J."/>
            <person name="Sedzielewska K."/>
            <person name="Noel J."/>
            <person name="Charron P."/>
            <person name="Farinelli L."/>
            <person name="Marton T."/>
            <person name="Kruger M."/>
            <person name="Pelin A."/>
            <person name="Brachmann A."/>
            <person name="Corradi N."/>
        </authorList>
    </citation>
    <scope>NUCLEOTIDE SEQUENCE [LARGE SCALE GENOMIC DNA]</scope>
    <source>
        <strain evidence="1 2">A5</strain>
    </source>
</reference>
<evidence type="ECO:0000313" key="2">
    <source>
        <dbReference type="Proteomes" id="UP000232722"/>
    </source>
</evidence>
<gene>
    <name evidence="1" type="ORF">RhiirA5_395755</name>
</gene>
<dbReference type="VEuPathDB" id="FungiDB:FUN_007810"/>
<comment type="caution">
    <text evidence="1">The sequence shown here is derived from an EMBL/GenBank/DDBJ whole genome shotgun (WGS) entry which is preliminary data.</text>
</comment>
<dbReference type="Proteomes" id="UP000232722">
    <property type="component" value="Unassembled WGS sequence"/>
</dbReference>
<accession>A0A2I1ECA5</accession>
<dbReference type="AlphaFoldDB" id="A0A2I1ECA5"/>
<name>A0A2I1ECA5_9GLOM</name>
<sequence length="156" mass="17705">MGFLRSMGCSNFYRFSPCPRICGTSVAHLEPERKREINPNRLTIEELKKKLSDYGIDTDIISDNRVVLAEILQNISNDETSKQVSDMLYNETIDTDLDSRQVSEYKLDFSLSSGWALKENQRFGKKGGELHMYSSTFDLNSDTPRSSCSVFEGPTV</sequence>
<reference evidence="1 2" key="2">
    <citation type="submission" date="2017-09" db="EMBL/GenBank/DDBJ databases">
        <title>Extensive intraspecific genome diversity in a model arbuscular mycorrhizal fungus.</title>
        <authorList>
            <person name="Chen E.C."/>
            <person name="Morin E."/>
            <person name="Beaudet D."/>
            <person name="Noel J."/>
            <person name="Ndikumana S."/>
            <person name="Charron P."/>
            <person name="St-Onge C."/>
            <person name="Giorgi J."/>
            <person name="Grigoriev I.V."/>
            <person name="Roux C."/>
            <person name="Martin F.M."/>
            <person name="Corradi N."/>
        </authorList>
    </citation>
    <scope>NUCLEOTIDE SEQUENCE [LARGE SCALE GENOMIC DNA]</scope>
    <source>
        <strain evidence="1 2">A5</strain>
    </source>
</reference>
<proteinExistence type="predicted"/>
<evidence type="ECO:0000313" key="1">
    <source>
        <dbReference type="EMBL" id="PKC14263.1"/>
    </source>
</evidence>
<dbReference type="OrthoDB" id="2364953at2759"/>
<organism evidence="1 2">
    <name type="scientific">Rhizophagus irregularis</name>
    <dbReference type="NCBI Taxonomy" id="588596"/>
    <lineage>
        <taxon>Eukaryota</taxon>
        <taxon>Fungi</taxon>
        <taxon>Fungi incertae sedis</taxon>
        <taxon>Mucoromycota</taxon>
        <taxon>Glomeromycotina</taxon>
        <taxon>Glomeromycetes</taxon>
        <taxon>Glomerales</taxon>
        <taxon>Glomeraceae</taxon>
        <taxon>Rhizophagus</taxon>
    </lineage>
</organism>
<dbReference type="EMBL" id="LLXJ01000144">
    <property type="protein sequence ID" value="PKC14263.1"/>
    <property type="molecule type" value="Genomic_DNA"/>
</dbReference>
<protein>
    <submittedName>
        <fullName evidence="1">Uncharacterized protein</fullName>
    </submittedName>
</protein>